<keyword evidence="2" id="KW-1185">Reference proteome</keyword>
<accession>A0ACC4DTX6</accession>
<dbReference type="EMBL" id="JBGNUJ010000004">
    <property type="protein sequence ID" value="KAL3959806.1"/>
    <property type="molecule type" value="Genomic_DNA"/>
</dbReference>
<comment type="caution">
    <text evidence="1">The sequence shown here is derived from an EMBL/GenBank/DDBJ whole genome shotgun (WGS) entry which is preliminary data.</text>
</comment>
<evidence type="ECO:0000313" key="1">
    <source>
        <dbReference type="EMBL" id="KAL3959806.1"/>
    </source>
</evidence>
<proteinExistence type="predicted"/>
<evidence type="ECO:0000313" key="2">
    <source>
        <dbReference type="Proteomes" id="UP001638806"/>
    </source>
</evidence>
<name>A0ACC4DTX6_PURLI</name>
<sequence length="276" mass="29847">MMAPSPTAASRRARRGYPDADGMIDGGRQGEREEPTGWARAAGVAKRGWMVQAADKSRVCQANKRGKGPTAMTMRWRYCLQRINEAGGERALARTKMMMESEMRRKTRNKKRLRSVMRSDAQCRWTGGLVMRREAAAGAGGLAATTAQALDASGSVGIIGTASKGPLYHGRRRVSRWKNSAPEPCGRRTTVVDSGDRYLGGSCSSYREPSPPPPVLVLCLDLSLHRLQLCVTEVPVAAPPNSLSCCNSTMSDRPPAPARAHRGGRKIHAGGRLPLP</sequence>
<organism evidence="1 2">
    <name type="scientific">Purpureocillium lilacinum</name>
    <name type="common">Paecilomyces lilacinus</name>
    <dbReference type="NCBI Taxonomy" id="33203"/>
    <lineage>
        <taxon>Eukaryota</taxon>
        <taxon>Fungi</taxon>
        <taxon>Dikarya</taxon>
        <taxon>Ascomycota</taxon>
        <taxon>Pezizomycotina</taxon>
        <taxon>Sordariomycetes</taxon>
        <taxon>Hypocreomycetidae</taxon>
        <taxon>Hypocreales</taxon>
        <taxon>Ophiocordycipitaceae</taxon>
        <taxon>Purpureocillium</taxon>
    </lineage>
</organism>
<gene>
    <name evidence="1" type="ORF">ACCO45_004923</name>
</gene>
<protein>
    <submittedName>
        <fullName evidence="1">Uncharacterized protein</fullName>
    </submittedName>
</protein>
<dbReference type="Proteomes" id="UP001638806">
    <property type="component" value="Unassembled WGS sequence"/>
</dbReference>
<reference evidence="1" key="1">
    <citation type="submission" date="2024-12" db="EMBL/GenBank/DDBJ databases">
        <title>Comparative genomics and development of molecular markers within Purpureocillium lilacinum and among Purpureocillium species.</title>
        <authorList>
            <person name="Yeh Z.-Y."/>
            <person name="Ni N.-T."/>
            <person name="Lo P.-H."/>
            <person name="Mushyakhwo K."/>
            <person name="Lin C.-F."/>
            <person name="Nai Y.-S."/>
        </authorList>
    </citation>
    <scope>NUCLEOTIDE SEQUENCE</scope>
    <source>
        <strain evidence="1">NCHU-NPUST-175</strain>
    </source>
</reference>